<reference evidence="2" key="1">
    <citation type="journal article" date="2023" name="Science">
        <title>Genome structures resolve the early diversification of teleost fishes.</title>
        <authorList>
            <person name="Parey E."/>
            <person name="Louis A."/>
            <person name="Montfort J."/>
            <person name="Bouchez O."/>
            <person name="Roques C."/>
            <person name="Iampietro C."/>
            <person name="Lluch J."/>
            <person name="Castinel A."/>
            <person name="Donnadieu C."/>
            <person name="Desvignes T."/>
            <person name="Floi Bucao C."/>
            <person name="Jouanno E."/>
            <person name="Wen M."/>
            <person name="Mejri S."/>
            <person name="Dirks R."/>
            <person name="Jansen H."/>
            <person name="Henkel C."/>
            <person name="Chen W.J."/>
            <person name="Zahm M."/>
            <person name="Cabau C."/>
            <person name="Klopp C."/>
            <person name="Thompson A.W."/>
            <person name="Robinson-Rechavi M."/>
            <person name="Braasch I."/>
            <person name="Lecointre G."/>
            <person name="Bobe J."/>
            <person name="Postlethwait J.H."/>
            <person name="Berthelot C."/>
            <person name="Roest Crollius H."/>
            <person name="Guiguen Y."/>
        </authorList>
    </citation>
    <scope>NUCLEOTIDE SEQUENCE</scope>
    <source>
        <strain evidence="2">WJC10195</strain>
    </source>
</reference>
<feature type="region of interest" description="Disordered" evidence="1">
    <location>
        <begin position="75"/>
        <end position="125"/>
    </location>
</feature>
<keyword evidence="3" id="KW-1185">Reference proteome</keyword>
<dbReference type="AlphaFoldDB" id="A0A9Q1ITG7"/>
<evidence type="ECO:0000313" key="3">
    <source>
        <dbReference type="Proteomes" id="UP001152622"/>
    </source>
</evidence>
<dbReference type="OrthoDB" id="8954374at2759"/>
<evidence type="ECO:0000313" key="2">
    <source>
        <dbReference type="EMBL" id="KAJ8351731.1"/>
    </source>
</evidence>
<name>A0A9Q1ITG7_SYNKA</name>
<accession>A0A9Q1ITG7</accession>
<feature type="region of interest" description="Disordered" evidence="1">
    <location>
        <begin position="29"/>
        <end position="48"/>
    </location>
</feature>
<dbReference type="Proteomes" id="UP001152622">
    <property type="component" value="Chromosome 8"/>
</dbReference>
<protein>
    <submittedName>
        <fullName evidence="2">Uncharacterized protein</fullName>
    </submittedName>
</protein>
<sequence length="202" mass="22548">MGCTPSKSIATYTQERVCQDLDTCSTFVPSLKSSVSTPERPSPRLCLETSSGKQTFLSVPYRDCHGRKLSQPNSPDAWSTFSTASNSNPLCPPQPSTRASTKPSCSDSESSDSETPSSNERGLQRGLYKDLEKHRGCGEECRSQRHHFEFDKFMRCKEETKWGKGYCQDRARKITITTATPTAPIWVTDWGRMTGRNTSETT</sequence>
<dbReference type="EMBL" id="JAINUF010000008">
    <property type="protein sequence ID" value="KAJ8351731.1"/>
    <property type="molecule type" value="Genomic_DNA"/>
</dbReference>
<gene>
    <name evidence="2" type="ORF">SKAU_G00232070</name>
</gene>
<proteinExistence type="predicted"/>
<feature type="compositionally biased region" description="Low complexity" evidence="1">
    <location>
        <begin position="100"/>
        <end position="118"/>
    </location>
</feature>
<evidence type="ECO:0000256" key="1">
    <source>
        <dbReference type="SAM" id="MobiDB-lite"/>
    </source>
</evidence>
<organism evidence="2 3">
    <name type="scientific">Synaphobranchus kaupii</name>
    <name type="common">Kaup's arrowtooth eel</name>
    <dbReference type="NCBI Taxonomy" id="118154"/>
    <lineage>
        <taxon>Eukaryota</taxon>
        <taxon>Metazoa</taxon>
        <taxon>Chordata</taxon>
        <taxon>Craniata</taxon>
        <taxon>Vertebrata</taxon>
        <taxon>Euteleostomi</taxon>
        <taxon>Actinopterygii</taxon>
        <taxon>Neopterygii</taxon>
        <taxon>Teleostei</taxon>
        <taxon>Anguilliformes</taxon>
        <taxon>Synaphobranchidae</taxon>
        <taxon>Synaphobranchus</taxon>
    </lineage>
</organism>
<comment type="caution">
    <text evidence="2">The sequence shown here is derived from an EMBL/GenBank/DDBJ whole genome shotgun (WGS) entry which is preliminary data.</text>
</comment>
<feature type="compositionally biased region" description="Polar residues" evidence="1">
    <location>
        <begin position="29"/>
        <end position="39"/>
    </location>
</feature>
<feature type="compositionally biased region" description="Polar residues" evidence="1">
    <location>
        <begin position="75"/>
        <end position="89"/>
    </location>
</feature>